<protein>
    <submittedName>
        <fullName evidence="1">Uncharacterized protein</fullName>
    </submittedName>
</protein>
<evidence type="ECO:0000313" key="1">
    <source>
        <dbReference type="EMBL" id="EED34740.1"/>
    </source>
</evidence>
<evidence type="ECO:0000313" key="2">
    <source>
        <dbReference type="Proteomes" id="UP000004699"/>
    </source>
</evidence>
<dbReference type="Proteomes" id="UP000004699">
    <property type="component" value="Unassembled WGS sequence"/>
</dbReference>
<accession>B8KU56</accession>
<dbReference type="AlphaFoldDB" id="B8KU56"/>
<proteinExistence type="predicted"/>
<dbReference type="HOGENOM" id="CLU_3218262_0_0_6"/>
<gene>
    <name evidence="1" type="ORF">NOR51B_679</name>
</gene>
<keyword evidence="2" id="KW-1185">Reference proteome</keyword>
<sequence length="44" mass="4765">MENKGPVLSVMQHVAANETAVNTEVLLSPLNQEGEKRLTMTARG</sequence>
<dbReference type="EMBL" id="DS999411">
    <property type="protein sequence ID" value="EED34740.1"/>
    <property type="molecule type" value="Genomic_DNA"/>
</dbReference>
<reference evidence="2" key="1">
    <citation type="journal article" date="2013" name="BMC Microbiol.">
        <title>Taxonomy and evolution of bacteriochlorophyll a-containing members of the OM60/NOR5 clade of marine gammaproteobacteria: description of Luminiphilus syltensis gen. nov., sp. nov., reclassification of Haliea rubra as Pseudohaliea rubra gen. nov., comb. nov., and emendation of Chromatocurvus halotolerans.</title>
        <authorList>
            <person name="Spring S."/>
            <person name="Riedel T."/>
            <person name="Sproer C."/>
            <person name="Yan S."/>
            <person name="Harder J."/>
            <person name="Fuchs B.M."/>
        </authorList>
    </citation>
    <scope>NUCLEOTIDE SEQUENCE [LARGE SCALE GENOMIC DNA]</scope>
    <source>
        <strain evidence="2">NOR51-B</strain>
    </source>
</reference>
<dbReference type="STRING" id="565045.NOR51B_679"/>
<name>B8KU56_9GAMM</name>
<organism evidence="1 2">
    <name type="scientific">Luminiphilus syltensis NOR5-1B</name>
    <dbReference type="NCBI Taxonomy" id="565045"/>
    <lineage>
        <taxon>Bacteria</taxon>
        <taxon>Pseudomonadati</taxon>
        <taxon>Pseudomonadota</taxon>
        <taxon>Gammaproteobacteria</taxon>
        <taxon>Cellvibrionales</taxon>
        <taxon>Halieaceae</taxon>
        <taxon>Luminiphilus</taxon>
    </lineage>
</organism>